<dbReference type="AlphaFoldDB" id="A0A8H3AV21"/>
<evidence type="ECO:0000313" key="2">
    <source>
        <dbReference type="Proteomes" id="UP000663831"/>
    </source>
</evidence>
<evidence type="ECO:0000313" key="1">
    <source>
        <dbReference type="EMBL" id="CAE6441211.1"/>
    </source>
</evidence>
<reference evidence="1" key="1">
    <citation type="submission" date="2021-01" db="EMBL/GenBank/DDBJ databases">
        <authorList>
            <person name="Kaushik A."/>
        </authorList>
    </citation>
    <scope>NUCLEOTIDE SEQUENCE</scope>
    <source>
        <strain evidence="1">AG3-1AP</strain>
    </source>
</reference>
<dbReference type="Proteomes" id="UP000663831">
    <property type="component" value="Unassembled WGS sequence"/>
</dbReference>
<organism evidence="1 2">
    <name type="scientific">Rhizoctonia solani</name>
    <dbReference type="NCBI Taxonomy" id="456999"/>
    <lineage>
        <taxon>Eukaryota</taxon>
        <taxon>Fungi</taxon>
        <taxon>Dikarya</taxon>
        <taxon>Basidiomycota</taxon>
        <taxon>Agaricomycotina</taxon>
        <taxon>Agaricomycetes</taxon>
        <taxon>Cantharellales</taxon>
        <taxon>Ceratobasidiaceae</taxon>
        <taxon>Rhizoctonia</taxon>
    </lineage>
</organism>
<accession>A0A8H3AV21</accession>
<protein>
    <submittedName>
        <fullName evidence="1">Uncharacterized protein</fullName>
    </submittedName>
</protein>
<comment type="caution">
    <text evidence="1">The sequence shown here is derived from an EMBL/GenBank/DDBJ whole genome shotgun (WGS) entry which is preliminary data.</text>
</comment>
<dbReference type="EMBL" id="CAJMWV010001598">
    <property type="protein sequence ID" value="CAE6441211.1"/>
    <property type="molecule type" value="Genomic_DNA"/>
</dbReference>
<sequence>MTAMVRVNSACSTSPLMLSPPAAVRDSTVSASSLNSATAMTSVKALLASRTFFQSLTKRIQDGLLDQAIGHIHYLEAMQTRLPASKMEPAISYENTPTPARLHSSHATISVFRARSVLTPVAHGLTLSRLSQKTSLFFTPYSILRVPSAQYGTHHTTTRRPPLSLNLLDTSCERAGGLPERALEFAFVPAVVFVRHWVLMRGSVARAPRQVMDISRTALHYDLASGDTLPLDLSLIWMPLPSRYRSSPRPPLRWFSTVLPRHPHQVADIRALGPTPGPAFPVTIRAVACAYSEELELTPMIEILRLMHGPHHSAHRRPQQQHCEFYTLILTYIYWRPPVTLLSFFDTQHDADLRSVAPRSRQTQTTPSSLPPYVSYRIAGCTPEAHVAPD</sequence>
<gene>
    <name evidence="1" type="ORF">RDB_LOCUS54106</name>
</gene>
<proteinExistence type="predicted"/>
<name>A0A8H3AV21_9AGAM</name>